<name>A0A6P1YA83_9FIRM</name>
<reference evidence="2 3" key="1">
    <citation type="submission" date="2020-02" db="EMBL/GenBank/DDBJ databases">
        <title>Thermophilic hydrogen producing bacteria, Caloranaerobacter azorensis.</title>
        <authorList>
            <person name="Baek K."/>
        </authorList>
    </citation>
    <scope>NUCLEOTIDE SEQUENCE [LARGE SCALE GENOMIC DNA]</scope>
    <source>
        <strain evidence="2 3">T3-1</strain>
    </source>
</reference>
<keyword evidence="1" id="KW-0175">Coiled coil</keyword>
<sequence>MDKKILLIFTVLLTLSLLITGCSNTSKENKTTNETLEEQQVNLEETNQSEKKETSEIKIEPVDIPGTYEIKNTQTIEDYMYIYDDDEVKGKQITYDLLITKELGKDEMLQIAKFLENKEEAIEVIVDFYSKYTADDPLENLKNRLERIALRKGKIVDLDSLGKGKIKYLTDYEYLNN</sequence>
<dbReference type="KEGG" id="cazo:G3A45_01465"/>
<protein>
    <recommendedName>
        <fullName evidence="4">Lipoprotein</fullName>
    </recommendedName>
</protein>
<dbReference type="Proteomes" id="UP000464452">
    <property type="component" value="Chromosome"/>
</dbReference>
<feature type="coiled-coil region" evidence="1">
    <location>
        <begin position="29"/>
        <end position="56"/>
    </location>
</feature>
<dbReference type="EMBL" id="CP048617">
    <property type="protein sequence ID" value="QIB26091.1"/>
    <property type="molecule type" value="Genomic_DNA"/>
</dbReference>
<evidence type="ECO:0000313" key="2">
    <source>
        <dbReference type="EMBL" id="QIB26091.1"/>
    </source>
</evidence>
<dbReference type="RefSeq" id="WP_163234271.1">
    <property type="nucleotide sequence ID" value="NZ_CP048617.1"/>
</dbReference>
<dbReference type="AlphaFoldDB" id="A0A6P1YA83"/>
<dbReference type="PROSITE" id="PS51257">
    <property type="entry name" value="PROKAR_LIPOPROTEIN"/>
    <property type="match status" value="1"/>
</dbReference>
<evidence type="ECO:0000313" key="3">
    <source>
        <dbReference type="Proteomes" id="UP000464452"/>
    </source>
</evidence>
<organism evidence="2 3">
    <name type="scientific">Caloranaerobacter azorensis</name>
    <dbReference type="NCBI Taxonomy" id="116090"/>
    <lineage>
        <taxon>Bacteria</taxon>
        <taxon>Bacillati</taxon>
        <taxon>Bacillota</taxon>
        <taxon>Tissierellia</taxon>
        <taxon>Tissierellales</taxon>
        <taxon>Thermohalobacteraceae</taxon>
        <taxon>Caloranaerobacter</taxon>
    </lineage>
</organism>
<proteinExistence type="predicted"/>
<gene>
    <name evidence="2" type="ORF">G3A45_01465</name>
</gene>
<accession>A0A6P1YA83</accession>
<evidence type="ECO:0008006" key="4">
    <source>
        <dbReference type="Google" id="ProtNLM"/>
    </source>
</evidence>
<evidence type="ECO:0000256" key="1">
    <source>
        <dbReference type="SAM" id="Coils"/>
    </source>
</evidence>